<proteinExistence type="predicted"/>
<evidence type="ECO:0000256" key="1">
    <source>
        <dbReference type="SAM" id="SignalP"/>
    </source>
</evidence>
<dbReference type="GO" id="GO:0005892">
    <property type="term" value="C:acetylcholine-gated channel complex"/>
    <property type="evidence" value="ECO:0007669"/>
    <property type="project" value="InterPro"/>
</dbReference>
<feature type="chain" id="PRO_5003823400" evidence="1">
    <location>
        <begin position="20"/>
        <end position="210"/>
    </location>
</feature>
<dbReference type="AlphaFoldDB" id="J9ENB3"/>
<feature type="signal peptide" evidence="1">
    <location>
        <begin position="1"/>
        <end position="19"/>
    </location>
</feature>
<dbReference type="Pfam" id="PF17175">
    <property type="entry name" value="MOLO1"/>
    <property type="match status" value="1"/>
</dbReference>
<reference evidence="3" key="1">
    <citation type="submission" date="2012-08" db="EMBL/GenBank/DDBJ databases">
        <title>The Genome Sequence of Wuchereria bancrofti.</title>
        <authorList>
            <person name="Nutman T.B."/>
            <person name="Fink D.L."/>
            <person name="Russ C."/>
            <person name="Young S."/>
            <person name="Zeng Q."/>
            <person name="Koehrsen M."/>
            <person name="Alvarado L."/>
            <person name="Berlin A."/>
            <person name="Chapman S.B."/>
            <person name="Chen Z."/>
            <person name="Freedman E."/>
            <person name="Gellesch M."/>
            <person name="Goldberg J."/>
            <person name="Griggs A."/>
            <person name="Gujja S."/>
            <person name="Heilman E.R."/>
            <person name="Heiman D."/>
            <person name="Hepburn T."/>
            <person name="Howarth C."/>
            <person name="Jen D."/>
            <person name="Larson L."/>
            <person name="Lewis B."/>
            <person name="Mehta T."/>
            <person name="Park D."/>
            <person name="Pearson M."/>
            <person name="Roberts A."/>
            <person name="Saif S."/>
            <person name="Shea T."/>
            <person name="Shenoy N."/>
            <person name="Sisk P."/>
            <person name="Stolte C."/>
            <person name="Sykes S."/>
            <person name="Walk T."/>
            <person name="White J."/>
            <person name="Yandava C."/>
            <person name="Haas B."/>
            <person name="Henn M.R."/>
            <person name="Nusbaum C."/>
            <person name="Birren B."/>
        </authorList>
    </citation>
    <scope>NUCLEOTIDE SEQUENCE [LARGE SCALE GENOMIC DNA]</scope>
    <source>
        <strain evidence="3">NA</strain>
    </source>
</reference>
<dbReference type="EMBL" id="ADBV01008581">
    <property type="protein sequence ID" value="EJW76814.1"/>
    <property type="molecule type" value="Genomic_DNA"/>
</dbReference>
<evidence type="ECO:0000313" key="3">
    <source>
        <dbReference type="Proteomes" id="UP000004810"/>
    </source>
</evidence>
<comment type="caution">
    <text evidence="2">The sequence shown here is derived from an EMBL/GenBank/DDBJ whole genome shotgun (WGS) entry which is preliminary data.</text>
</comment>
<dbReference type="PANTHER" id="PTHR33748:SF2">
    <property type="entry name" value="CONSERVED PLASMA MEMBRANE PROTEIN"/>
    <property type="match status" value="1"/>
</dbReference>
<gene>
    <name evidence="2" type="ORF">WUBG_12277</name>
</gene>
<dbReference type="Proteomes" id="UP000004810">
    <property type="component" value="Unassembled WGS sequence"/>
</dbReference>
<keyword evidence="1" id="KW-0732">Signal</keyword>
<sequence length="210" mass="24200">MLSFLSMILSSSTVLRTDTERWTSKTYPDPRLNFSQCHTWPGSALCDPDYILTDQWRLDINNNINLQNSLLEQVDHFDNKNALERCRQNDTKPPHIYVILAKRIQTQMNQTIATSEDALVNLGNEIVKELDLKSEFRSNFIIVLGVADAKKVFIQTGQDLELPDDFLSSTFRKYDNLFNVRNHMEGLNDVITEMARKIIDHLNVSVVLNI</sequence>
<name>J9ENB3_WUCBA</name>
<dbReference type="PANTHER" id="PTHR33748">
    <property type="entry name" value="PROTEIN CBG04600"/>
    <property type="match status" value="1"/>
</dbReference>
<evidence type="ECO:0000313" key="2">
    <source>
        <dbReference type="EMBL" id="EJW76814.1"/>
    </source>
</evidence>
<dbReference type="InterPro" id="IPR033438">
    <property type="entry name" value="MOLO1"/>
</dbReference>
<protein>
    <submittedName>
        <fullName evidence="2">Uncharacterized protein</fullName>
    </submittedName>
</protein>
<accession>J9ENB3</accession>
<organism evidence="2 3">
    <name type="scientific">Wuchereria bancrofti</name>
    <dbReference type="NCBI Taxonomy" id="6293"/>
    <lineage>
        <taxon>Eukaryota</taxon>
        <taxon>Metazoa</taxon>
        <taxon>Ecdysozoa</taxon>
        <taxon>Nematoda</taxon>
        <taxon>Chromadorea</taxon>
        <taxon>Rhabditida</taxon>
        <taxon>Spirurina</taxon>
        <taxon>Spiruromorpha</taxon>
        <taxon>Filarioidea</taxon>
        <taxon>Onchocercidae</taxon>
        <taxon>Wuchereria</taxon>
    </lineage>
</organism>